<feature type="compositionally biased region" description="Polar residues" evidence="1">
    <location>
        <begin position="13"/>
        <end position="24"/>
    </location>
</feature>
<organism evidence="2 3">
    <name type="scientific">Aplysia californica</name>
    <name type="common">California sea hare</name>
    <dbReference type="NCBI Taxonomy" id="6500"/>
    <lineage>
        <taxon>Eukaryota</taxon>
        <taxon>Metazoa</taxon>
        <taxon>Spiralia</taxon>
        <taxon>Lophotrochozoa</taxon>
        <taxon>Mollusca</taxon>
        <taxon>Gastropoda</taxon>
        <taxon>Heterobranchia</taxon>
        <taxon>Euthyneura</taxon>
        <taxon>Tectipleura</taxon>
        <taxon>Aplysiida</taxon>
        <taxon>Aplysioidea</taxon>
        <taxon>Aplysiidae</taxon>
        <taxon>Aplysia</taxon>
    </lineage>
</organism>
<name>A0ABM0K1U2_APLCA</name>
<keyword evidence="2" id="KW-1185">Reference proteome</keyword>
<evidence type="ECO:0000256" key="1">
    <source>
        <dbReference type="SAM" id="MobiDB-lite"/>
    </source>
</evidence>
<sequence length="242" mass="27187">MGDFSSPQPPQSTSFLMASNNCDDPTQDGDKKDNTFLYLSYIDEMEDRVQALRRNASSLAEERDSLLAILSDMKTDCLKETWTEDATQELHSSIDQLRARCQSVQINIRVIRTAEQQSSFTKVDSLVTGLEHQCALGDPEEQGYRKKAESFLNACVSDQVKPGLIDYKFQGMILGCKLEDQKEFRQRLECLVQGRCHMNFLDGMMQQFNIVSSLTSSDCDVISENNQGPNTEVPVESTVVSS</sequence>
<evidence type="ECO:0000313" key="3">
    <source>
        <dbReference type="RefSeq" id="XP_005106743.1"/>
    </source>
</evidence>
<dbReference type="InterPro" id="IPR037689">
    <property type="entry name" value="BAG2"/>
</dbReference>
<evidence type="ECO:0000313" key="2">
    <source>
        <dbReference type="Proteomes" id="UP000694888"/>
    </source>
</evidence>
<gene>
    <name evidence="3" type="primary">LOC101845643</name>
</gene>
<dbReference type="GeneID" id="101845643"/>
<protein>
    <submittedName>
        <fullName evidence="3">BAG family molecular chaperone regulator 2 isoform X1</fullName>
    </submittedName>
</protein>
<dbReference type="PANTHER" id="PTHR12334">
    <property type="entry name" value="BAG FAMILY MOLECULAR CHAPERONE REGULATOR 2"/>
    <property type="match status" value="1"/>
</dbReference>
<proteinExistence type="predicted"/>
<dbReference type="RefSeq" id="XP_005106743.1">
    <property type="nucleotide sequence ID" value="XM_005106686.3"/>
</dbReference>
<dbReference type="PANTHER" id="PTHR12334:SF6">
    <property type="entry name" value="BAG FAMILY MOLECULAR CHAPERONE REGULATOR 2"/>
    <property type="match status" value="1"/>
</dbReference>
<dbReference type="Gene3D" id="1.20.58.890">
    <property type="match status" value="1"/>
</dbReference>
<accession>A0ABM0K1U2</accession>
<dbReference type="Proteomes" id="UP000694888">
    <property type="component" value="Unplaced"/>
</dbReference>
<reference evidence="3" key="1">
    <citation type="submission" date="2025-08" db="UniProtKB">
        <authorList>
            <consortium name="RefSeq"/>
        </authorList>
    </citation>
    <scope>IDENTIFICATION</scope>
</reference>
<feature type="region of interest" description="Disordered" evidence="1">
    <location>
        <begin position="1"/>
        <end position="31"/>
    </location>
</feature>